<keyword evidence="4" id="KW-1185">Reference proteome</keyword>
<dbReference type="InterPro" id="IPR013328">
    <property type="entry name" value="6PGD_dom2"/>
</dbReference>
<gene>
    <name evidence="3" type="ORF">J4H92_06035</name>
</gene>
<dbReference type="EMBL" id="JAGDYM010000005">
    <property type="protein sequence ID" value="MBO1901507.1"/>
    <property type="molecule type" value="Genomic_DNA"/>
</dbReference>
<evidence type="ECO:0000313" key="4">
    <source>
        <dbReference type="Proteomes" id="UP000664382"/>
    </source>
</evidence>
<name>A0A939MMV8_9MICO</name>
<comment type="caution">
    <text evidence="3">The sequence shown here is derived from an EMBL/GenBank/DDBJ whole genome shotgun (WGS) entry which is preliminary data.</text>
</comment>
<dbReference type="InterPro" id="IPR008927">
    <property type="entry name" value="6-PGluconate_DH-like_C_sf"/>
</dbReference>
<evidence type="ECO:0000313" key="3">
    <source>
        <dbReference type="EMBL" id="MBO1901507.1"/>
    </source>
</evidence>
<accession>A0A939MMV8</accession>
<dbReference type="InterPro" id="IPR036291">
    <property type="entry name" value="NAD(P)-bd_dom_sf"/>
</dbReference>
<proteinExistence type="predicted"/>
<protein>
    <submittedName>
        <fullName evidence="3">NAD-binding protein</fullName>
    </submittedName>
</protein>
<dbReference type="PANTHER" id="PTHR21708">
    <property type="entry name" value="PROBABLE 2-DEHYDROPANTOATE 2-REDUCTASE"/>
    <property type="match status" value="1"/>
</dbReference>
<dbReference type="PANTHER" id="PTHR21708:SF26">
    <property type="entry name" value="2-DEHYDROPANTOATE 2-REDUCTASE"/>
    <property type="match status" value="1"/>
</dbReference>
<dbReference type="Gene3D" id="1.10.1040.10">
    <property type="entry name" value="N-(1-d-carboxylethyl)-l-norvaline Dehydrogenase, domain 2"/>
    <property type="match status" value="1"/>
</dbReference>
<dbReference type="Proteomes" id="UP000664382">
    <property type="component" value="Unassembled WGS sequence"/>
</dbReference>
<dbReference type="Pfam" id="PF02558">
    <property type="entry name" value="ApbA"/>
    <property type="match status" value="1"/>
</dbReference>
<feature type="domain" description="Ketopantoate reductase C-terminal" evidence="2">
    <location>
        <begin position="182"/>
        <end position="300"/>
    </location>
</feature>
<dbReference type="GO" id="GO:0005737">
    <property type="term" value="C:cytoplasm"/>
    <property type="evidence" value="ECO:0007669"/>
    <property type="project" value="TreeGrafter"/>
</dbReference>
<evidence type="ECO:0000259" key="1">
    <source>
        <dbReference type="Pfam" id="PF02558"/>
    </source>
</evidence>
<dbReference type="InterPro" id="IPR013332">
    <property type="entry name" value="KPR_N"/>
</dbReference>
<dbReference type="RefSeq" id="WP_208097142.1">
    <property type="nucleotide sequence ID" value="NZ_JAGDYM010000005.1"/>
</dbReference>
<reference evidence="3" key="1">
    <citation type="submission" date="2021-03" db="EMBL/GenBank/DDBJ databases">
        <title>Leucobacter chromiisoli sp. nov., isolated from chromium-containing soil of chemical plant.</title>
        <authorList>
            <person name="Xu Z."/>
        </authorList>
    </citation>
    <scope>NUCLEOTIDE SEQUENCE</scope>
    <source>
        <strain evidence="3">S27</strain>
    </source>
</reference>
<evidence type="ECO:0000259" key="2">
    <source>
        <dbReference type="Pfam" id="PF08546"/>
    </source>
</evidence>
<dbReference type="InterPro" id="IPR013752">
    <property type="entry name" value="KPA_reductase"/>
</dbReference>
<dbReference type="SUPFAM" id="SSF48179">
    <property type="entry name" value="6-phosphogluconate dehydrogenase C-terminal domain-like"/>
    <property type="match status" value="1"/>
</dbReference>
<feature type="domain" description="Ketopantoate reductase N-terminal" evidence="1">
    <location>
        <begin position="7"/>
        <end position="154"/>
    </location>
</feature>
<dbReference type="Pfam" id="PF08546">
    <property type="entry name" value="ApbA_C"/>
    <property type="match status" value="1"/>
</dbReference>
<dbReference type="InterPro" id="IPR051402">
    <property type="entry name" value="KPR-Related"/>
</dbReference>
<dbReference type="AlphaFoldDB" id="A0A939MMV8"/>
<dbReference type="SUPFAM" id="SSF51735">
    <property type="entry name" value="NAD(P)-binding Rossmann-fold domains"/>
    <property type="match status" value="1"/>
</dbReference>
<sequence>MTASPRIAVFGAGANGGAIAAALVEAGADVTAIDPWPAQVEAVREQGLTVRTADGARTTRLPILHLCELAEPAPQFDLIVLGVKAYDTRWACELLRPHLAAEGAVVAVQNGMTLDTVREVFGADRAIGCVIEVAANMFDPGDIEQQAPMWLALGGETPASQARAEQAARVLSPAASIVIVDDIRSAKWMKLVANSCELVPSAILDLPLAEAIALPGMHDFMLEAGHEALDAALADGRSIVPIFDGEVRADHLTRERYVEYLLGIVLSDYTLPDTLTTVLQDWRKGRRAEIEEINGTVLDVLDADRAPSNTRILELARRIERGERPAGTENLGILLDKTTDFPSVPRRGGLLE</sequence>
<dbReference type="Gene3D" id="3.40.50.720">
    <property type="entry name" value="NAD(P)-binding Rossmann-like Domain"/>
    <property type="match status" value="1"/>
</dbReference>
<organism evidence="3 4">
    <name type="scientific">Leucobacter weissii</name>
    <dbReference type="NCBI Taxonomy" id="1983706"/>
    <lineage>
        <taxon>Bacteria</taxon>
        <taxon>Bacillati</taxon>
        <taxon>Actinomycetota</taxon>
        <taxon>Actinomycetes</taxon>
        <taxon>Micrococcales</taxon>
        <taxon>Microbacteriaceae</taxon>
        <taxon>Leucobacter</taxon>
    </lineage>
</organism>